<organism evidence="2">
    <name type="scientific">marine sediment metagenome</name>
    <dbReference type="NCBI Taxonomy" id="412755"/>
    <lineage>
        <taxon>unclassified sequences</taxon>
        <taxon>metagenomes</taxon>
        <taxon>ecological metagenomes</taxon>
    </lineage>
</organism>
<protein>
    <submittedName>
        <fullName evidence="2">Uncharacterized protein</fullName>
    </submittedName>
</protein>
<feature type="transmembrane region" description="Helical" evidence="1">
    <location>
        <begin position="43"/>
        <end position="64"/>
    </location>
</feature>
<gene>
    <name evidence="2" type="ORF">LCGC14_1408440</name>
</gene>
<dbReference type="AlphaFoldDB" id="A0A0F9JUY5"/>
<dbReference type="EMBL" id="LAZR01009272">
    <property type="protein sequence ID" value="KKM73634.1"/>
    <property type="molecule type" value="Genomic_DNA"/>
</dbReference>
<keyword evidence="1" id="KW-1133">Transmembrane helix</keyword>
<reference evidence="2" key="1">
    <citation type="journal article" date="2015" name="Nature">
        <title>Complex archaea that bridge the gap between prokaryotes and eukaryotes.</title>
        <authorList>
            <person name="Spang A."/>
            <person name="Saw J.H."/>
            <person name="Jorgensen S.L."/>
            <person name="Zaremba-Niedzwiedzka K."/>
            <person name="Martijn J."/>
            <person name="Lind A.E."/>
            <person name="van Eijk R."/>
            <person name="Schleper C."/>
            <person name="Guy L."/>
            <person name="Ettema T.J."/>
        </authorList>
    </citation>
    <scope>NUCLEOTIDE SEQUENCE</scope>
</reference>
<proteinExistence type="predicted"/>
<comment type="caution">
    <text evidence="2">The sequence shown here is derived from an EMBL/GenBank/DDBJ whole genome shotgun (WGS) entry which is preliminary data.</text>
</comment>
<keyword evidence="1" id="KW-0472">Membrane</keyword>
<keyword evidence="1" id="KW-0812">Transmembrane</keyword>
<evidence type="ECO:0000313" key="2">
    <source>
        <dbReference type="EMBL" id="KKM73634.1"/>
    </source>
</evidence>
<evidence type="ECO:0000256" key="1">
    <source>
        <dbReference type="SAM" id="Phobius"/>
    </source>
</evidence>
<accession>A0A0F9JUY5</accession>
<sequence length="67" mass="7642">MNGEEQATLNELNKKFDEHIARVEPMVKAYHDQRVIDKFIAKVWRGAVSVLGLLALIGGIWAIFFKD</sequence>
<name>A0A0F9JUY5_9ZZZZ</name>